<evidence type="ECO:0000256" key="2">
    <source>
        <dbReference type="ARBA" id="ARBA00022679"/>
    </source>
</evidence>
<dbReference type="SUPFAM" id="SSF53335">
    <property type="entry name" value="S-adenosyl-L-methionine-dependent methyltransferases"/>
    <property type="match status" value="1"/>
</dbReference>
<dbReference type="PANTHER" id="PTHR43861:SF1">
    <property type="entry name" value="TRANS-ACONITATE 2-METHYLTRANSFERASE"/>
    <property type="match status" value="1"/>
</dbReference>
<dbReference type="Gene3D" id="3.40.50.150">
    <property type="entry name" value="Vaccinia Virus protein VP39"/>
    <property type="match status" value="1"/>
</dbReference>
<dbReference type="CDD" id="cd02440">
    <property type="entry name" value="AdoMet_MTases"/>
    <property type="match status" value="1"/>
</dbReference>
<evidence type="ECO:0000256" key="1">
    <source>
        <dbReference type="ARBA" id="ARBA00022603"/>
    </source>
</evidence>
<name>A0A5N4A172_PHOPY</name>
<dbReference type="InterPro" id="IPR029063">
    <property type="entry name" value="SAM-dependent_MTases_sf"/>
</dbReference>
<evidence type="ECO:0000313" key="5">
    <source>
        <dbReference type="Proteomes" id="UP000327044"/>
    </source>
</evidence>
<sequence>MNKAQLYVELSKKNEKDAERVFKKCAGIVKWKDDCAVLDIGCGPGNVTNNALVPALPKAALIVGIDKQGALVDYANAKYATNDSRLKFENVDVVSDGAFVANHREVFHHIFSFYCFHFVRELELALRNIYTMLKPGGSFAFTCSMHNNFFSIMSHMAKMEKWTPHISQYENYLNPYESTPHPDEDIRAVLLKVGFQVMDITMDPHHWKIPFADASEFVVSRVPFELPGEIQREFGSESADVIRALRLNDVDENGTECYNLKFTALECLAVKPPLV</sequence>
<evidence type="ECO:0000313" key="4">
    <source>
        <dbReference type="EMBL" id="KAB0791018.1"/>
    </source>
</evidence>
<dbReference type="PANTHER" id="PTHR43861">
    <property type="entry name" value="TRANS-ACONITATE 2-METHYLTRANSFERASE-RELATED"/>
    <property type="match status" value="1"/>
</dbReference>
<dbReference type="GO" id="GO:0008168">
    <property type="term" value="F:methyltransferase activity"/>
    <property type="evidence" value="ECO:0007669"/>
    <property type="project" value="UniProtKB-KW"/>
</dbReference>
<reference evidence="4 5" key="1">
    <citation type="journal article" date="2018" name="Elife">
        <title>Firefly genomes illuminate parallel origins of bioluminescence in beetles.</title>
        <authorList>
            <person name="Fallon T.R."/>
            <person name="Lower S.E."/>
            <person name="Chang C.H."/>
            <person name="Bessho-Uehara M."/>
            <person name="Martin G.J."/>
            <person name="Bewick A.J."/>
            <person name="Behringer M."/>
            <person name="Debat H.J."/>
            <person name="Wong I."/>
            <person name="Day J.C."/>
            <person name="Suvorov A."/>
            <person name="Silva C.J."/>
            <person name="Stanger-Hall K.F."/>
            <person name="Hall D.W."/>
            <person name="Schmitz R.J."/>
            <person name="Nelson D.R."/>
            <person name="Lewis S.M."/>
            <person name="Shigenobu S."/>
            <person name="Bybee S.M."/>
            <person name="Larracuente A.M."/>
            <person name="Oba Y."/>
            <person name="Weng J.K."/>
        </authorList>
    </citation>
    <scope>NUCLEOTIDE SEQUENCE [LARGE SCALE GENOMIC DNA]</scope>
    <source>
        <strain evidence="4">1611_PpyrPB1</strain>
        <tissue evidence="4">Whole body</tissue>
    </source>
</reference>
<evidence type="ECO:0000259" key="3">
    <source>
        <dbReference type="Pfam" id="PF13649"/>
    </source>
</evidence>
<dbReference type="OrthoDB" id="8300214at2759"/>
<keyword evidence="5" id="KW-1185">Reference proteome</keyword>
<organism evidence="4 5">
    <name type="scientific">Photinus pyralis</name>
    <name type="common">Common eastern firefly</name>
    <name type="synonym">Lampyris pyralis</name>
    <dbReference type="NCBI Taxonomy" id="7054"/>
    <lineage>
        <taxon>Eukaryota</taxon>
        <taxon>Metazoa</taxon>
        <taxon>Ecdysozoa</taxon>
        <taxon>Arthropoda</taxon>
        <taxon>Hexapoda</taxon>
        <taxon>Insecta</taxon>
        <taxon>Pterygota</taxon>
        <taxon>Neoptera</taxon>
        <taxon>Endopterygota</taxon>
        <taxon>Coleoptera</taxon>
        <taxon>Polyphaga</taxon>
        <taxon>Elateriformia</taxon>
        <taxon>Elateroidea</taxon>
        <taxon>Lampyridae</taxon>
        <taxon>Lampyrinae</taxon>
        <taxon>Photinus</taxon>
    </lineage>
</organism>
<dbReference type="Pfam" id="PF13649">
    <property type="entry name" value="Methyltransf_25"/>
    <property type="match status" value="1"/>
</dbReference>
<dbReference type="InterPro" id="IPR041698">
    <property type="entry name" value="Methyltransf_25"/>
</dbReference>
<dbReference type="GO" id="GO:0032259">
    <property type="term" value="P:methylation"/>
    <property type="evidence" value="ECO:0007669"/>
    <property type="project" value="UniProtKB-KW"/>
</dbReference>
<protein>
    <recommendedName>
        <fullName evidence="3">Methyltransferase domain-containing protein</fullName>
    </recommendedName>
</protein>
<dbReference type="Proteomes" id="UP000327044">
    <property type="component" value="Unassembled WGS sequence"/>
</dbReference>
<keyword evidence="1" id="KW-0489">Methyltransferase</keyword>
<accession>A0A5N4A172</accession>
<comment type="caution">
    <text evidence="4">The sequence shown here is derived from an EMBL/GenBank/DDBJ whole genome shotgun (WGS) entry which is preliminary data.</text>
</comment>
<proteinExistence type="predicted"/>
<gene>
    <name evidence="4" type="ORF">PPYR_02818</name>
</gene>
<dbReference type="EMBL" id="VVIM01000011">
    <property type="protein sequence ID" value="KAB0791018.1"/>
    <property type="molecule type" value="Genomic_DNA"/>
</dbReference>
<feature type="domain" description="Methyltransferase" evidence="3">
    <location>
        <begin position="37"/>
        <end position="137"/>
    </location>
</feature>
<keyword evidence="2" id="KW-0808">Transferase</keyword>
<dbReference type="InParanoid" id="A0A5N4A172"/>
<dbReference type="AlphaFoldDB" id="A0A5N4A172"/>